<name>E6Z0G0_BARSR</name>
<organism evidence="2">
    <name type="scientific">Bartonella schoenbuchensis (strain DSM 13525 / NCTC 13165 / R1)</name>
    <dbReference type="NCBI Taxonomy" id="687861"/>
    <lineage>
        <taxon>Bacteria</taxon>
        <taxon>Pseudomonadati</taxon>
        <taxon>Pseudomonadota</taxon>
        <taxon>Alphaproteobacteria</taxon>
        <taxon>Hyphomicrobiales</taxon>
        <taxon>Bartonellaceae</taxon>
        <taxon>Bartonella</taxon>
    </lineage>
</organism>
<sequence>MQHCDFKMGYKSLLYKFTLKNKYLVFSILVNSSQTILFNIVVYICTKIPFSYNRYKP</sequence>
<accession>E6Z0G0</accession>
<keyword evidence="1" id="KW-0472">Membrane</keyword>
<gene>
    <name evidence="2" type="ORF">B11C_40453</name>
</gene>
<dbReference type="AlphaFoldDB" id="E6Z0G0"/>
<reference evidence="2" key="1">
    <citation type="journal article" date="2011" name="PLoS Genet.">
        <title>Parallel evolution of a type IV secretion system in radiating lineages of the host-restricted bacterial pathogen Bartonella.</title>
        <authorList>
            <person name="Engel P."/>
            <person name="Salzburger W."/>
            <person name="Liesch M."/>
            <person name="Chang C.C."/>
            <person name="Maruyama S."/>
            <person name="Lanz C."/>
            <person name="Calteau A."/>
            <person name="Lajus A."/>
            <person name="Medigue C."/>
            <person name="Schuster S.C."/>
            <person name="Dehio C."/>
        </authorList>
    </citation>
    <scope>NUCLEOTIDE SEQUENCE</scope>
    <source>
        <strain evidence="2">R1</strain>
    </source>
</reference>
<keyword evidence="1" id="KW-1133">Transmembrane helix</keyword>
<feature type="transmembrane region" description="Helical" evidence="1">
    <location>
        <begin position="23"/>
        <end position="46"/>
    </location>
</feature>
<evidence type="ECO:0000256" key="1">
    <source>
        <dbReference type="SAM" id="Phobius"/>
    </source>
</evidence>
<dbReference type="EMBL" id="FN645509">
    <property type="protein sequence ID" value="CBI82598.1"/>
    <property type="molecule type" value="Genomic_DNA"/>
</dbReference>
<evidence type="ECO:0000313" key="2">
    <source>
        <dbReference type="EMBL" id="CBI82598.1"/>
    </source>
</evidence>
<proteinExistence type="predicted"/>
<keyword evidence="1" id="KW-0812">Transmembrane</keyword>
<protein>
    <submittedName>
        <fullName evidence="2">Uncharacterized protein</fullName>
    </submittedName>
</protein>